<sequence length="53" mass="6514">MDKAEHIIYMIGTIKSAIIENEYLFPERKTDNKIKIEQLNYILERCKYIMERY</sequence>
<accession>A0A0F8ZL30</accession>
<evidence type="ECO:0008006" key="2">
    <source>
        <dbReference type="Google" id="ProtNLM"/>
    </source>
</evidence>
<dbReference type="AlphaFoldDB" id="A0A0F8ZL30"/>
<gene>
    <name evidence="1" type="ORF">LCGC14_2682140</name>
</gene>
<dbReference type="EMBL" id="LAZR01047310">
    <property type="protein sequence ID" value="KKK94507.1"/>
    <property type="molecule type" value="Genomic_DNA"/>
</dbReference>
<evidence type="ECO:0000313" key="1">
    <source>
        <dbReference type="EMBL" id="KKK94507.1"/>
    </source>
</evidence>
<reference evidence="1" key="1">
    <citation type="journal article" date="2015" name="Nature">
        <title>Complex archaea that bridge the gap between prokaryotes and eukaryotes.</title>
        <authorList>
            <person name="Spang A."/>
            <person name="Saw J.H."/>
            <person name="Jorgensen S.L."/>
            <person name="Zaremba-Niedzwiedzka K."/>
            <person name="Martijn J."/>
            <person name="Lind A.E."/>
            <person name="van Eijk R."/>
            <person name="Schleper C."/>
            <person name="Guy L."/>
            <person name="Ettema T.J."/>
        </authorList>
    </citation>
    <scope>NUCLEOTIDE SEQUENCE</scope>
</reference>
<name>A0A0F8ZL30_9ZZZZ</name>
<proteinExistence type="predicted"/>
<organism evidence="1">
    <name type="scientific">marine sediment metagenome</name>
    <dbReference type="NCBI Taxonomy" id="412755"/>
    <lineage>
        <taxon>unclassified sequences</taxon>
        <taxon>metagenomes</taxon>
        <taxon>ecological metagenomes</taxon>
    </lineage>
</organism>
<protein>
    <recommendedName>
        <fullName evidence="2">Four helix bundle protein</fullName>
    </recommendedName>
</protein>
<comment type="caution">
    <text evidence="1">The sequence shown here is derived from an EMBL/GenBank/DDBJ whole genome shotgun (WGS) entry which is preliminary data.</text>
</comment>